<evidence type="ECO:0000313" key="1">
    <source>
        <dbReference type="EMBL" id="KAA1086207.1"/>
    </source>
</evidence>
<sequence>MRSIKQVIRLAENSRGYRSVPSVSAHPRNLPVASSVEKFSEPLQHPYTRPGPRDNPCLMTPGCRDRSSMDKGLIWIHVRHTRETMYHFMNFGPYPRRQRVTLRPHLQQLKIHFKAERLDKVFGNRKAEAALSRFLLDTNRFPEHLPR</sequence>
<proteinExistence type="predicted"/>
<organism evidence="1 2">
    <name type="scientific">Puccinia graminis f. sp. tritici</name>
    <dbReference type="NCBI Taxonomy" id="56615"/>
    <lineage>
        <taxon>Eukaryota</taxon>
        <taxon>Fungi</taxon>
        <taxon>Dikarya</taxon>
        <taxon>Basidiomycota</taxon>
        <taxon>Pucciniomycotina</taxon>
        <taxon>Pucciniomycetes</taxon>
        <taxon>Pucciniales</taxon>
        <taxon>Pucciniaceae</taxon>
        <taxon>Puccinia</taxon>
    </lineage>
</organism>
<reference evidence="1 2" key="1">
    <citation type="submission" date="2019-05" db="EMBL/GenBank/DDBJ databases">
        <title>Emergence of the Ug99 lineage of the wheat stem rust pathogen through somatic hybridization.</title>
        <authorList>
            <person name="Li F."/>
            <person name="Upadhyaya N.M."/>
            <person name="Sperschneider J."/>
            <person name="Matny O."/>
            <person name="Nguyen-Phuc H."/>
            <person name="Mago R."/>
            <person name="Raley C."/>
            <person name="Miller M.E."/>
            <person name="Silverstein K.A.T."/>
            <person name="Henningsen E."/>
            <person name="Hirsch C.D."/>
            <person name="Visser B."/>
            <person name="Pretorius Z.A."/>
            <person name="Steffenson B.J."/>
            <person name="Schwessinger B."/>
            <person name="Dodds P.N."/>
            <person name="Figueroa M."/>
        </authorList>
    </citation>
    <scope>NUCLEOTIDE SEQUENCE [LARGE SCALE GENOMIC DNA]</scope>
    <source>
        <strain evidence="1 2">Ug99</strain>
    </source>
</reference>
<evidence type="ECO:0000313" key="2">
    <source>
        <dbReference type="Proteomes" id="UP000325313"/>
    </source>
</evidence>
<gene>
    <name evidence="1" type="ORF">PGTUg99_004592</name>
</gene>
<name>A0A5B0NAG4_PUCGR</name>
<accession>A0A5B0NAG4</accession>
<dbReference type="AlphaFoldDB" id="A0A5B0NAG4"/>
<protein>
    <submittedName>
        <fullName evidence="1">Uncharacterized protein</fullName>
    </submittedName>
</protein>
<dbReference type="EMBL" id="VDEP01000412">
    <property type="protein sequence ID" value="KAA1086207.1"/>
    <property type="molecule type" value="Genomic_DNA"/>
</dbReference>
<comment type="caution">
    <text evidence="1">The sequence shown here is derived from an EMBL/GenBank/DDBJ whole genome shotgun (WGS) entry which is preliminary data.</text>
</comment>
<dbReference type="Proteomes" id="UP000325313">
    <property type="component" value="Unassembled WGS sequence"/>
</dbReference>